<dbReference type="CDD" id="cd08249">
    <property type="entry name" value="enoyl_reductase_like"/>
    <property type="match status" value="1"/>
</dbReference>
<accession>A0AAW0CAR5</accession>
<dbReference type="SUPFAM" id="SSF50129">
    <property type="entry name" value="GroES-like"/>
    <property type="match status" value="1"/>
</dbReference>
<evidence type="ECO:0000313" key="3">
    <source>
        <dbReference type="Proteomes" id="UP001383192"/>
    </source>
</evidence>
<dbReference type="InterPro" id="IPR013154">
    <property type="entry name" value="ADH-like_N"/>
</dbReference>
<dbReference type="Proteomes" id="UP001383192">
    <property type="component" value="Unassembled WGS sequence"/>
</dbReference>
<dbReference type="PANTHER" id="PTHR45348:SF2">
    <property type="entry name" value="ZINC-TYPE ALCOHOL DEHYDROGENASE-LIKE PROTEIN C2E1P3.01"/>
    <property type="match status" value="1"/>
</dbReference>
<name>A0AAW0CAR5_9AGAR</name>
<protein>
    <recommendedName>
        <fullName evidence="1">Enoyl reductase (ER) domain-containing protein</fullName>
    </recommendedName>
</protein>
<feature type="domain" description="Enoyl reductase (ER)" evidence="1">
    <location>
        <begin position="9"/>
        <end position="333"/>
    </location>
</feature>
<sequence>MKAIVTKRGGTYQLEDVEIPIPRNGEVLVKVECAAQNPTDWKSLSMIPEGHIIGFDFSGTIQTLGPGVNKESRHAGQRVAGTVHGGAERNGAFAEFVLAQAELLFTLPDSISFEEGAQVGCACMTAYMSLYDTLMLPTPFDTPSTTPSSLLVWSGATSVGQIVIQLAKLSGLRVIATASPRNQDFVRSLGADEVYDYLDSFTGRDIFEATGGGIHYAVDCWGEGTSPYQVSASLSNDHATVATLLPYKSRKKGIETKFVFTYSIFGKETVFPFPSPVDMEMVRKARHYCKLISQLLSEGKVKLGPVKLFPNGLVGVADGMDYARLGKSGGVATQSIILESPAHQLPQNFPLDTSQRLFDEHSRAPQA</sequence>
<dbReference type="InterPro" id="IPR047122">
    <property type="entry name" value="Trans-enoyl_RdTase-like"/>
</dbReference>
<reference evidence="2 3" key="1">
    <citation type="submission" date="2024-01" db="EMBL/GenBank/DDBJ databases">
        <title>A draft genome for a cacao thread blight-causing isolate of Paramarasmius palmivorus.</title>
        <authorList>
            <person name="Baruah I.K."/>
            <person name="Bukari Y."/>
            <person name="Amoako-Attah I."/>
            <person name="Meinhardt L.W."/>
            <person name="Bailey B.A."/>
            <person name="Cohen S.P."/>
        </authorList>
    </citation>
    <scope>NUCLEOTIDE SEQUENCE [LARGE SCALE GENOMIC DNA]</scope>
    <source>
        <strain evidence="2 3">GH-12</strain>
    </source>
</reference>
<dbReference type="PANTHER" id="PTHR45348">
    <property type="entry name" value="HYPOTHETICAL OXIDOREDUCTASE (EUROFUNG)"/>
    <property type="match status" value="1"/>
</dbReference>
<gene>
    <name evidence="2" type="ORF">VNI00_011879</name>
</gene>
<dbReference type="AlphaFoldDB" id="A0AAW0CAR5"/>
<proteinExistence type="predicted"/>
<keyword evidence="3" id="KW-1185">Reference proteome</keyword>
<comment type="caution">
    <text evidence="2">The sequence shown here is derived from an EMBL/GenBank/DDBJ whole genome shotgun (WGS) entry which is preliminary data.</text>
</comment>
<organism evidence="2 3">
    <name type="scientific">Paramarasmius palmivorus</name>
    <dbReference type="NCBI Taxonomy" id="297713"/>
    <lineage>
        <taxon>Eukaryota</taxon>
        <taxon>Fungi</taxon>
        <taxon>Dikarya</taxon>
        <taxon>Basidiomycota</taxon>
        <taxon>Agaricomycotina</taxon>
        <taxon>Agaricomycetes</taxon>
        <taxon>Agaricomycetidae</taxon>
        <taxon>Agaricales</taxon>
        <taxon>Marasmiineae</taxon>
        <taxon>Marasmiaceae</taxon>
        <taxon>Paramarasmius</taxon>
    </lineage>
</organism>
<dbReference type="SUPFAM" id="SSF51735">
    <property type="entry name" value="NAD(P)-binding Rossmann-fold domains"/>
    <property type="match status" value="1"/>
</dbReference>
<dbReference type="Gene3D" id="3.40.50.720">
    <property type="entry name" value="NAD(P)-binding Rossmann-like Domain"/>
    <property type="match status" value="1"/>
</dbReference>
<dbReference type="Gene3D" id="3.90.180.10">
    <property type="entry name" value="Medium-chain alcohol dehydrogenases, catalytic domain"/>
    <property type="match status" value="1"/>
</dbReference>
<evidence type="ECO:0000313" key="2">
    <source>
        <dbReference type="EMBL" id="KAK7035348.1"/>
    </source>
</evidence>
<dbReference type="GO" id="GO:0016651">
    <property type="term" value="F:oxidoreductase activity, acting on NAD(P)H"/>
    <property type="evidence" value="ECO:0007669"/>
    <property type="project" value="InterPro"/>
</dbReference>
<dbReference type="InterPro" id="IPR020843">
    <property type="entry name" value="ER"/>
</dbReference>
<evidence type="ECO:0000259" key="1">
    <source>
        <dbReference type="SMART" id="SM00829"/>
    </source>
</evidence>
<dbReference type="SMART" id="SM00829">
    <property type="entry name" value="PKS_ER"/>
    <property type="match status" value="1"/>
</dbReference>
<dbReference type="Pfam" id="PF00107">
    <property type="entry name" value="ADH_zinc_N"/>
    <property type="match status" value="1"/>
</dbReference>
<dbReference type="Pfam" id="PF08240">
    <property type="entry name" value="ADH_N"/>
    <property type="match status" value="1"/>
</dbReference>
<dbReference type="InterPro" id="IPR013149">
    <property type="entry name" value="ADH-like_C"/>
</dbReference>
<dbReference type="EMBL" id="JAYKXP010000053">
    <property type="protein sequence ID" value="KAK7035348.1"/>
    <property type="molecule type" value="Genomic_DNA"/>
</dbReference>
<dbReference type="InterPro" id="IPR036291">
    <property type="entry name" value="NAD(P)-bd_dom_sf"/>
</dbReference>
<dbReference type="InterPro" id="IPR011032">
    <property type="entry name" value="GroES-like_sf"/>
</dbReference>